<comment type="caution">
    <text evidence="2">The sequence shown here is derived from an EMBL/GenBank/DDBJ whole genome shotgun (WGS) entry which is preliminary data.</text>
</comment>
<organism evidence="2 3">
    <name type="scientific">Camellia sinensis</name>
    <name type="common">Tea plant</name>
    <name type="synonym">Thea sinensis</name>
    <dbReference type="NCBI Taxonomy" id="4442"/>
    <lineage>
        <taxon>Eukaryota</taxon>
        <taxon>Viridiplantae</taxon>
        <taxon>Streptophyta</taxon>
        <taxon>Embryophyta</taxon>
        <taxon>Tracheophyta</taxon>
        <taxon>Spermatophyta</taxon>
        <taxon>Magnoliopsida</taxon>
        <taxon>eudicotyledons</taxon>
        <taxon>Gunneridae</taxon>
        <taxon>Pentapetalae</taxon>
        <taxon>asterids</taxon>
        <taxon>Ericales</taxon>
        <taxon>Theaceae</taxon>
        <taxon>Camellia</taxon>
    </lineage>
</organism>
<dbReference type="InterPro" id="IPR050231">
    <property type="entry name" value="Iron_ascorbate_oxido_reductase"/>
</dbReference>
<protein>
    <recommendedName>
        <fullName evidence="1">Fe2OG dioxygenase domain-containing protein</fullName>
    </recommendedName>
</protein>
<dbReference type="PANTHER" id="PTHR47990">
    <property type="entry name" value="2-OXOGLUTARATE (2OG) AND FE(II)-DEPENDENT OXYGENASE SUPERFAMILY PROTEIN-RELATED"/>
    <property type="match status" value="1"/>
</dbReference>
<dbReference type="AlphaFoldDB" id="A0A7J7H246"/>
<dbReference type="PROSITE" id="PS51471">
    <property type="entry name" value="FE2OG_OXY"/>
    <property type="match status" value="1"/>
</dbReference>
<proteinExistence type="predicted"/>
<dbReference type="Proteomes" id="UP000593564">
    <property type="component" value="Unassembled WGS sequence"/>
</dbReference>
<evidence type="ECO:0000313" key="2">
    <source>
        <dbReference type="EMBL" id="KAF5945788.1"/>
    </source>
</evidence>
<accession>A0A7J7H246</accession>
<reference evidence="3" key="1">
    <citation type="journal article" date="2020" name="Nat. Commun.">
        <title>Genome assembly of wild tea tree DASZ reveals pedigree and selection history of tea varieties.</title>
        <authorList>
            <person name="Zhang W."/>
            <person name="Zhang Y."/>
            <person name="Qiu H."/>
            <person name="Guo Y."/>
            <person name="Wan H."/>
            <person name="Zhang X."/>
            <person name="Scossa F."/>
            <person name="Alseekh S."/>
            <person name="Zhang Q."/>
            <person name="Wang P."/>
            <person name="Xu L."/>
            <person name="Schmidt M.H."/>
            <person name="Jia X."/>
            <person name="Li D."/>
            <person name="Zhu A."/>
            <person name="Guo F."/>
            <person name="Chen W."/>
            <person name="Ni D."/>
            <person name="Usadel B."/>
            <person name="Fernie A.R."/>
            <person name="Wen W."/>
        </authorList>
    </citation>
    <scope>NUCLEOTIDE SEQUENCE [LARGE SCALE GENOMIC DNA]</scope>
    <source>
        <strain evidence="3">cv. G240</strain>
    </source>
</reference>
<evidence type="ECO:0000259" key="1">
    <source>
        <dbReference type="PROSITE" id="PS51471"/>
    </source>
</evidence>
<gene>
    <name evidence="2" type="ORF">HYC85_016016</name>
</gene>
<dbReference type="EMBL" id="JACBKZ010000007">
    <property type="protein sequence ID" value="KAF5945788.1"/>
    <property type="molecule type" value="Genomic_DNA"/>
</dbReference>
<evidence type="ECO:0000313" key="3">
    <source>
        <dbReference type="Proteomes" id="UP000593564"/>
    </source>
</evidence>
<feature type="domain" description="Fe2OG dioxygenase" evidence="1">
    <location>
        <begin position="30"/>
        <end position="122"/>
    </location>
</feature>
<dbReference type="InterPro" id="IPR044861">
    <property type="entry name" value="IPNS-like_FE2OG_OXY"/>
</dbReference>
<keyword evidence="3" id="KW-1185">Reference proteome</keyword>
<reference evidence="2 3" key="2">
    <citation type="submission" date="2020-07" db="EMBL/GenBank/DDBJ databases">
        <title>Genome assembly of wild tea tree DASZ reveals pedigree and selection history of tea varieties.</title>
        <authorList>
            <person name="Zhang W."/>
        </authorList>
    </citation>
    <scope>NUCLEOTIDE SEQUENCE [LARGE SCALE GENOMIC DNA]</scope>
    <source>
        <strain evidence="3">cv. G240</strain>
        <tissue evidence="2">Leaf</tissue>
    </source>
</reference>
<dbReference type="Pfam" id="PF03171">
    <property type="entry name" value="2OG-FeII_Oxy"/>
    <property type="match status" value="1"/>
</dbReference>
<dbReference type="InterPro" id="IPR005123">
    <property type="entry name" value="Oxoglu/Fe-dep_dioxygenase_dom"/>
</dbReference>
<dbReference type="InterPro" id="IPR027443">
    <property type="entry name" value="IPNS-like_sf"/>
</dbReference>
<dbReference type="SUPFAM" id="SSF51197">
    <property type="entry name" value="Clavaminate synthase-like"/>
    <property type="match status" value="1"/>
</dbReference>
<dbReference type="Gene3D" id="2.60.120.330">
    <property type="entry name" value="B-lactam Antibiotic, Isopenicillin N Synthase, Chain"/>
    <property type="match status" value="1"/>
</dbReference>
<sequence>MSELEKMVTRMAIQSFGVEKYYESHIESISYNFVLLKYREPMTDETQLGVPSHTDKSFLTILHQNQISGLELETKKGKWIRLTPSPSSFVVMVSDAFHSTLPLTPCSGEWEQSSIHAPILLV</sequence>
<name>A0A7J7H246_CAMSI</name>